<dbReference type="AlphaFoldDB" id="A0A848B3G8"/>
<feature type="domain" description="DDH" evidence="7">
    <location>
        <begin position="81"/>
        <end position="226"/>
    </location>
</feature>
<comment type="similarity">
    <text evidence="1">Belongs to the RecJ family.</text>
</comment>
<evidence type="ECO:0000313" key="11">
    <source>
        <dbReference type="Proteomes" id="UP000543804"/>
    </source>
</evidence>
<dbReference type="GO" id="GO:0003676">
    <property type="term" value="F:nucleic acid binding"/>
    <property type="evidence" value="ECO:0007669"/>
    <property type="project" value="InterPro"/>
</dbReference>
<dbReference type="GO" id="GO:0006310">
    <property type="term" value="P:DNA recombination"/>
    <property type="evidence" value="ECO:0007669"/>
    <property type="project" value="InterPro"/>
</dbReference>
<dbReference type="EMBL" id="JABAFA010000005">
    <property type="protein sequence ID" value="NMD98473.1"/>
    <property type="molecule type" value="Genomic_DNA"/>
</dbReference>
<gene>
    <name evidence="10" type="primary">recJ</name>
    <name evidence="10" type="ORF">HF878_03110</name>
</gene>
<dbReference type="InterPro" id="IPR003156">
    <property type="entry name" value="DHHA1_dom"/>
</dbReference>
<evidence type="ECO:0000313" key="10">
    <source>
        <dbReference type="EMBL" id="NMD98473.1"/>
    </source>
</evidence>
<dbReference type="GO" id="GO:0006281">
    <property type="term" value="P:DNA repair"/>
    <property type="evidence" value="ECO:0007669"/>
    <property type="project" value="InterPro"/>
</dbReference>
<dbReference type="Gene3D" id="3.10.310.30">
    <property type="match status" value="1"/>
</dbReference>
<keyword evidence="4" id="KW-0378">Hydrolase</keyword>
<comment type="caution">
    <text evidence="10">The sequence shown here is derived from an EMBL/GenBank/DDBJ whole genome shotgun (WGS) entry which is preliminary data.</text>
</comment>
<dbReference type="Gene3D" id="3.90.1640.30">
    <property type="match status" value="1"/>
</dbReference>
<dbReference type="Pfam" id="PF17768">
    <property type="entry name" value="RecJ_OB"/>
    <property type="match status" value="1"/>
</dbReference>
<reference evidence="10 11" key="1">
    <citation type="submission" date="2020-04" db="EMBL/GenBank/DDBJ databases">
        <authorList>
            <person name="Hitch T.C.A."/>
            <person name="Wylensek D."/>
            <person name="Clavel T."/>
        </authorList>
    </citation>
    <scope>NUCLEOTIDE SEQUENCE [LARGE SCALE GENOMIC DNA]</scope>
    <source>
        <strain evidence="10 11">PG-130-P53-12</strain>
    </source>
</reference>
<dbReference type="Pfam" id="PF01368">
    <property type="entry name" value="DHH"/>
    <property type="match status" value="1"/>
</dbReference>
<keyword evidence="5 10" id="KW-0269">Exonuclease</keyword>
<dbReference type="NCBIfam" id="TIGR00644">
    <property type="entry name" value="recJ"/>
    <property type="match status" value="1"/>
</dbReference>
<sequence length="659" mass="72377">MQKRWKTFPDATVEAGALARSLGVSDTLARLLWNREIRTEEAARRFLEPETRQELYEPLRMRDMERAVARIRRAVEGGEHVTIYGDYDVDGMTSTALLYGCLRSLGAAVDFYIPDRFTEGYGFHRAALERIASVSTLLISVDCGIASVDDVAAMAGKLDIIITDHHLPGEQLPPALAVVNPHRADCAYPDKNLCGVGVAYKLCEALYQSIKGCAYGEGLELVALGTVADIVPLVGENRKFVRLGLARMAETSCVGLRALMEIAGIDAGQVGAEQVGFQLAPRLNAAGRMERATLGARLLLTQDAAEAQELAQHLDALNRERQATEQDILRAAEDELARADVSELPAIVLAGEGWHQGVIGIVASRLVERYYKPVIILSVNGEMAKGSCRSIEGLHIYEALKACSQYLAGFGGHAQAAGLSLRTADIPAFRQAFLEVARERLSPEDYVPVARIEFEMDPLSVTTELVEEIARLEPYGEGNPRPLFGCRNLRGSGARRIGSEGQHLKFSVDGTGRSVDCLYWGQGELAETVNAEPLDIVYRPSINEWRGQRRVQAIVDSVNPAAGARVHPDRDMLADLYRYLYRLSAGKASFSLQPQRLAAGFAAAMGHRLSVFTLKEGLKVFTELGLLRATLREDAYELCTPKQKLDLMASPSYRQYRNR</sequence>
<evidence type="ECO:0000259" key="8">
    <source>
        <dbReference type="Pfam" id="PF02272"/>
    </source>
</evidence>
<dbReference type="InterPro" id="IPR038763">
    <property type="entry name" value="DHH_sf"/>
</dbReference>
<dbReference type="InterPro" id="IPR051673">
    <property type="entry name" value="SSDNA_exonuclease_RecJ"/>
</dbReference>
<feature type="domain" description="DHHA1" evidence="8">
    <location>
        <begin position="346"/>
        <end position="438"/>
    </location>
</feature>
<dbReference type="SUPFAM" id="SSF64182">
    <property type="entry name" value="DHH phosphoesterases"/>
    <property type="match status" value="1"/>
</dbReference>
<dbReference type="InterPro" id="IPR041122">
    <property type="entry name" value="RecJ_OB"/>
</dbReference>
<dbReference type="PANTHER" id="PTHR30255">
    <property type="entry name" value="SINGLE-STRANDED-DNA-SPECIFIC EXONUCLEASE RECJ"/>
    <property type="match status" value="1"/>
</dbReference>
<protein>
    <recommendedName>
        <fullName evidence="2">Single-stranded-DNA-specific exonuclease RecJ</fullName>
    </recommendedName>
</protein>
<evidence type="ECO:0000256" key="5">
    <source>
        <dbReference type="ARBA" id="ARBA00022839"/>
    </source>
</evidence>
<keyword evidence="3" id="KW-0540">Nuclease</keyword>
<dbReference type="RefSeq" id="WP_170077170.1">
    <property type="nucleotide sequence ID" value="NZ_JABAFA010000005.1"/>
</dbReference>
<organism evidence="10 11">
    <name type="scientific">Selenomonas bovis</name>
    <dbReference type="NCBI Taxonomy" id="416586"/>
    <lineage>
        <taxon>Bacteria</taxon>
        <taxon>Bacillati</taxon>
        <taxon>Bacillota</taxon>
        <taxon>Negativicutes</taxon>
        <taxon>Selenomonadales</taxon>
        <taxon>Selenomonadaceae</taxon>
        <taxon>Selenomonas</taxon>
    </lineage>
</organism>
<dbReference type="PANTHER" id="PTHR30255:SF2">
    <property type="entry name" value="SINGLE-STRANDED-DNA-SPECIFIC EXONUCLEASE RECJ"/>
    <property type="match status" value="1"/>
</dbReference>
<evidence type="ECO:0000256" key="2">
    <source>
        <dbReference type="ARBA" id="ARBA00019841"/>
    </source>
</evidence>
<dbReference type="InterPro" id="IPR001667">
    <property type="entry name" value="DDH_dom"/>
</dbReference>
<evidence type="ECO:0000256" key="6">
    <source>
        <dbReference type="SAM" id="Coils"/>
    </source>
</evidence>
<accession>A0A848B3G8</accession>
<dbReference type="GO" id="GO:0008409">
    <property type="term" value="F:5'-3' exonuclease activity"/>
    <property type="evidence" value="ECO:0007669"/>
    <property type="project" value="InterPro"/>
</dbReference>
<keyword evidence="6" id="KW-0175">Coiled coil</keyword>
<dbReference type="InterPro" id="IPR004610">
    <property type="entry name" value="RecJ"/>
</dbReference>
<name>A0A848B3G8_9FIRM</name>
<evidence type="ECO:0000259" key="7">
    <source>
        <dbReference type="Pfam" id="PF01368"/>
    </source>
</evidence>
<dbReference type="Pfam" id="PF02272">
    <property type="entry name" value="DHHA1"/>
    <property type="match status" value="1"/>
</dbReference>
<feature type="coiled-coil region" evidence="6">
    <location>
        <begin position="300"/>
        <end position="334"/>
    </location>
</feature>
<evidence type="ECO:0000256" key="1">
    <source>
        <dbReference type="ARBA" id="ARBA00005915"/>
    </source>
</evidence>
<proteinExistence type="inferred from homology"/>
<keyword evidence="11" id="KW-1185">Reference proteome</keyword>
<evidence type="ECO:0000259" key="9">
    <source>
        <dbReference type="Pfam" id="PF17768"/>
    </source>
</evidence>
<evidence type="ECO:0000256" key="3">
    <source>
        <dbReference type="ARBA" id="ARBA00022722"/>
    </source>
</evidence>
<evidence type="ECO:0000256" key="4">
    <source>
        <dbReference type="ARBA" id="ARBA00022801"/>
    </source>
</evidence>
<feature type="domain" description="RecJ OB" evidence="9">
    <location>
        <begin position="452"/>
        <end position="556"/>
    </location>
</feature>
<dbReference type="Proteomes" id="UP000543804">
    <property type="component" value="Unassembled WGS sequence"/>
</dbReference>